<protein>
    <submittedName>
        <fullName evidence="1">DUF3219 family protein</fullName>
    </submittedName>
</protein>
<proteinExistence type="predicted"/>
<keyword evidence="2" id="KW-1185">Reference proteome</keyword>
<dbReference type="EMBL" id="JBHUMZ010000048">
    <property type="protein sequence ID" value="MFD2639833.1"/>
    <property type="molecule type" value="Genomic_DNA"/>
</dbReference>
<dbReference type="SUPFAM" id="SSF159173">
    <property type="entry name" value="YkvR-like"/>
    <property type="match status" value="1"/>
</dbReference>
<dbReference type="InterPro" id="IPR021596">
    <property type="entry name" value="DUF3219"/>
</dbReference>
<dbReference type="InterPro" id="IPR023105">
    <property type="entry name" value="YkvR-like_sf"/>
</dbReference>
<accession>A0ABW5QCV3</accession>
<comment type="caution">
    <text evidence="1">The sequence shown here is derived from an EMBL/GenBank/DDBJ whole genome shotgun (WGS) entry which is preliminary data.</text>
</comment>
<evidence type="ECO:0000313" key="1">
    <source>
        <dbReference type="EMBL" id="MFD2639833.1"/>
    </source>
</evidence>
<reference evidence="2" key="1">
    <citation type="journal article" date="2019" name="Int. J. Syst. Evol. Microbiol.">
        <title>The Global Catalogue of Microorganisms (GCM) 10K type strain sequencing project: providing services to taxonomists for standard genome sequencing and annotation.</title>
        <authorList>
            <consortium name="The Broad Institute Genomics Platform"/>
            <consortium name="The Broad Institute Genome Sequencing Center for Infectious Disease"/>
            <person name="Wu L."/>
            <person name="Ma J."/>
        </authorList>
    </citation>
    <scope>NUCLEOTIDE SEQUENCE [LARGE SCALE GENOMIC DNA]</scope>
    <source>
        <strain evidence="2">TISTR 1571</strain>
    </source>
</reference>
<sequence length="91" mass="10957">MADILINDYKLEAEKYELEQKYSKKYLTIDFKVSHEMYHDVTTLLYRNDFVVNIPSEELEFQAEIYTFWTSFTNLYEQGAVGDFHLELIEK</sequence>
<gene>
    <name evidence="1" type="ORF">ACFSW4_13275</name>
</gene>
<dbReference type="Pfam" id="PF11514">
    <property type="entry name" value="DUF3219"/>
    <property type="match status" value="1"/>
</dbReference>
<dbReference type="RefSeq" id="WP_054754355.1">
    <property type="nucleotide sequence ID" value="NZ_JBHUMZ010000048.1"/>
</dbReference>
<name>A0ABW5QCV3_9BACI</name>
<evidence type="ECO:0000313" key="2">
    <source>
        <dbReference type="Proteomes" id="UP001597452"/>
    </source>
</evidence>
<organism evidence="1 2">
    <name type="scientific">Piscibacillus salipiscarius</name>
    <dbReference type="NCBI Taxonomy" id="299480"/>
    <lineage>
        <taxon>Bacteria</taxon>
        <taxon>Bacillati</taxon>
        <taxon>Bacillota</taxon>
        <taxon>Bacilli</taxon>
        <taxon>Bacillales</taxon>
        <taxon>Bacillaceae</taxon>
        <taxon>Piscibacillus</taxon>
    </lineage>
</organism>
<dbReference type="Proteomes" id="UP001597452">
    <property type="component" value="Unassembled WGS sequence"/>
</dbReference>
<dbReference type="Gene3D" id="2.40.30.80">
    <property type="entry name" value="YkvR-like"/>
    <property type="match status" value="1"/>
</dbReference>